<protein>
    <submittedName>
        <fullName evidence="2">Short chain amide porin</fullName>
    </submittedName>
</protein>
<dbReference type="Proteomes" id="UP000516072">
    <property type="component" value="Chromosome"/>
</dbReference>
<dbReference type="Gene3D" id="2.40.160.10">
    <property type="entry name" value="Porin"/>
    <property type="match status" value="1"/>
</dbReference>
<name>A0A7G1Q8I9_9GAMM</name>
<feature type="signal peptide" evidence="1">
    <location>
        <begin position="1"/>
        <end position="30"/>
    </location>
</feature>
<proteinExistence type="predicted"/>
<gene>
    <name evidence="2" type="ORF">NSCAC_0485</name>
</gene>
<keyword evidence="1" id="KW-0732">Signal</keyword>
<dbReference type="InterPro" id="IPR023614">
    <property type="entry name" value="Porin_dom_sf"/>
</dbReference>
<organism evidence="2 3">
    <name type="scientific">Candidatus Nitrosacidococcus tergens</name>
    <dbReference type="NCBI Taxonomy" id="553981"/>
    <lineage>
        <taxon>Bacteria</taxon>
        <taxon>Pseudomonadati</taxon>
        <taxon>Pseudomonadota</taxon>
        <taxon>Gammaproteobacteria</taxon>
        <taxon>Chromatiales</taxon>
        <taxon>Chromatiaceae</taxon>
        <taxon>Candidatus Nitrosacidococcus</taxon>
    </lineage>
</organism>
<dbReference type="RefSeq" id="WP_197744839.1">
    <property type="nucleotide sequence ID" value="NZ_LR778175.1"/>
</dbReference>
<evidence type="ECO:0000313" key="3">
    <source>
        <dbReference type="Proteomes" id="UP000516072"/>
    </source>
</evidence>
<accession>A0A7G1Q8I9</accession>
<reference evidence="2 3" key="1">
    <citation type="submission" date="2020-03" db="EMBL/GenBank/DDBJ databases">
        <authorList>
            <person name="Picone N."/>
        </authorList>
    </citation>
    <scope>NUCLEOTIDE SEQUENCE [LARGE SCALE GENOMIC DNA]</scope>
    <source>
        <strain evidence="2">NSCAC1</strain>
    </source>
</reference>
<feature type="chain" id="PRO_5028929420" evidence="1">
    <location>
        <begin position="31"/>
        <end position="398"/>
    </location>
</feature>
<sequence length="398" mass="44851">MFFNGSKCCHRALLFFFISLFLGTSAPGWAFSGLDGFHYEYDKYRNISIGGGVKTSFKAINNLPQSQWSTDATMNNWRIYVNGQLHKYIKFEFNTECANCQQSADIQVLDGILKFDITDAFNLWLGRMITPSDRGELAGPFFQDIFEFERIAFYPSDFSTEHRIDGEFARDDGMNIWGSGGSENRFTYIFGLFKGLHHIATSPLVGARIGYNFWNVEQNPGDYLSSTYYGTQGDILTIGSSFQYQAHGAGTTQNPTDFLGMDVDILLEKVLSNQGVFTFNGEYKYFAPGLTPTALADPTCFCIFEGNAYTASALYLFSEKVFIGQFQPYVRWTDNIPFNSSNRDEIEAGVNYVIDGHDARVSLFYEYGDINTKGRVWTSGITGPKVSAFGLGFQFQFR</sequence>
<keyword evidence="3" id="KW-1185">Reference proteome</keyword>
<dbReference type="EMBL" id="LR778175">
    <property type="protein sequence ID" value="CAB1275073.1"/>
    <property type="molecule type" value="Genomic_DNA"/>
</dbReference>
<dbReference type="AlphaFoldDB" id="A0A7G1Q8I9"/>
<dbReference type="KEGG" id="ntg:NSCAC_0485"/>
<evidence type="ECO:0000256" key="1">
    <source>
        <dbReference type="SAM" id="SignalP"/>
    </source>
</evidence>
<evidence type="ECO:0000313" key="2">
    <source>
        <dbReference type="EMBL" id="CAB1275073.1"/>
    </source>
</evidence>